<dbReference type="EMBL" id="BGPR01000107">
    <property type="protein sequence ID" value="GBL94984.1"/>
    <property type="molecule type" value="Genomic_DNA"/>
</dbReference>
<comment type="caution">
    <text evidence="1">The sequence shown here is derived from an EMBL/GenBank/DDBJ whole genome shotgun (WGS) entry which is preliminary data.</text>
</comment>
<gene>
    <name evidence="1" type="ORF">AVEN_187494_1</name>
</gene>
<accession>A0A4Y2BV50</accession>
<keyword evidence="2" id="KW-1185">Reference proteome</keyword>
<dbReference type="AlphaFoldDB" id="A0A4Y2BV50"/>
<sequence>MREKQNSTADGREELWILSLCFAMSRWIRHQVFTSKSYVKVDSASSFYQQVLCRGGLDVKFLPARSMSRWTRRQLLPASSMSRWARRQFFYRHVLCRGGLGGKFYRHHYVEVDPT</sequence>
<evidence type="ECO:0000313" key="1">
    <source>
        <dbReference type="EMBL" id="GBL94984.1"/>
    </source>
</evidence>
<organism evidence="1 2">
    <name type="scientific">Araneus ventricosus</name>
    <name type="common">Orbweaver spider</name>
    <name type="synonym">Epeira ventricosa</name>
    <dbReference type="NCBI Taxonomy" id="182803"/>
    <lineage>
        <taxon>Eukaryota</taxon>
        <taxon>Metazoa</taxon>
        <taxon>Ecdysozoa</taxon>
        <taxon>Arthropoda</taxon>
        <taxon>Chelicerata</taxon>
        <taxon>Arachnida</taxon>
        <taxon>Araneae</taxon>
        <taxon>Araneomorphae</taxon>
        <taxon>Entelegynae</taxon>
        <taxon>Araneoidea</taxon>
        <taxon>Araneidae</taxon>
        <taxon>Araneus</taxon>
    </lineage>
</organism>
<proteinExistence type="predicted"/>
<name>A0A4Y2BV50_ARAVE</name>
<protein>
    <submittedName>
        <fullName evidence="1">Uncharacterized protein</fullName>
    </submittedName>
</protein>
<dbReference type="Proteomes" id="UP000499080">
    <property type="component" value="Unassembled WGS sequence"/>
</dbReference>
<evidence type="ECO:0000313" key="2">
    <source>
        <dbReference type="Proteomes" id="UP000499080"/>
    </source>
</evidence>
<reference evidence="1 2" key="1">
    <citation type="journal article" date="2019" name="Sci. Rep.">
        <title>Orb-weaving spider Araneus ventricosus genome elucidates the spidroin gene catalogue.</title>
        <authorList>
            <person name="Kono N."/>
            <person name="Nakamura H."/>
            <person name="Ohtoshi R."/>
            <person name="Moran D.A.P."/>
            <person name="Shinohara A."/>
            <person name="Yoshida Y."/>
            <person name="Fujiwara M."/>
            <person name="Mori M."/>
            <person name="Tomita M."/>
            <person name="Arakawa K."/>
        </authorList>
    </citation>
    <scope>NUCLEOTIDE SEQUENCE [LARGE SCALE GENOMIC DNA]</scope>
</reference>